<keyword evidence="2 6" id="KW-0028">Amino-acid biosynthesis</keyword>
<comment type="subcellular location">
    <subcellularLocation>
        <location evidence="6">Cytoplasm</location>
    </subcellularLocation>
</comment>
<dbReference type="Proteomes" id="UP000594468">
    <property type="component" value="Chromosome"/>
</dbReference>
<feature type="binding site" evidence="6">
    <location>
        <begin position="10"/>
        <end position="13"/>
    </location>
    <ligand>
        <name>NADP(+)</name>
        <dbReference type="ChEBI" id="CHEBI:58349"/>
    </ligand>
</feature>
<proteinExistence type="inferred from homology"/>
<dbReference type="RefSeq" id="WP_195169716.1">
    <property type="nucleotide sequence ID" value="NZ_CP062983.1"/>
</dbReference>
<dbReference type="HAMAP" id="MF_00150">
    <property type="entry name" value="ArgC_type1"/>
    <property type="match status" value="1"/>
</dbReference>
<dbReference type="GO" id="GO:0070401">
    <property type="term" value="F:NADP+ binding"/>
    <property type="evidence" value="ECO:0007669"/>
    <property type="project" value="InterPro"/>
</dbReference>
<accession>A0A7S8ICK4</accession>
<comment type="caution">
    <text evidence="6">Lacks conserved residue(s) required for the propagation of feature annotation.</text>
</comment>
<dbReference type="SMART" id="SM00859">
    <property type="entry name" value="Semialdhyde_dh"/>
    <property type="match status" value="1"/>
</dbReference>
<dbReference type="UniPathway" id="UPA00033">
    <property type="reaction ID" value="UER00037"/>
</dbReference>
<protein>
    <recommendedName>
        <fullName evidence="6">Putative [LysW]-L-2-aminoadipate 6-phosphate reductase</fullName>
        <ecNumber evidence="6">1.2.1.103</ecNumber>
    </recommendedName>
</protein>
<evidence type="ECO:0000256" key="1">
    <source>
        <dbReference type="ARBA" id="ARBA00022490"/>
    </source>
</evidence>
<comment type="catalytic activity">
    <reaction evidence="6">
        <text>[amino-group carrier protein]-C-terminal-N-(1-carboxy-5-oxopentan-1-yl)-L-glutamine + phosphate + NADP(+) = [amino-group carrier protein]-C-terminal-N-(1-carboxy-5-phosphooxy-5-oxopentan-1-yl)-L-glutamine + NADPH + H(+)</text>
        <dbReference type="Rhea" id="RHEA:41948"/>
        <dbReference type="Rhea" id="RHEA-COMP:9712"/>
        <dbReference type="Rhea" id="RHEA-COMP:9714"/>
        <dbReference type="ChEBI" id="CHEBI:15378"/>
        <dbReference type="ChEBI" id="CHEBI:43474"/>
        <dbReference type="ChEBI" id="CHEBI:57783"/>
        <dbReference type="ChEBI" id="CHEBI:58349"/>
        <dbReference type="ChEBI" id="CHEBI:78499"/>
        <dbReference type="ChEBI" id="CHEBI:78501"/>
        <dbReference type="EC" id="1.2.1.103"/>
    </reaction>
</comment>
<dbReference type="GO" id="GO:0006526">
    <property type="term" value="P:L-arginine biosynthetic process"/>
    <property type="evidence" value="ECO:0007669"/>
    <property type="project" value="InterPro"/>
</dbReference>
<dbReference type="InterPro" id="IPR036291">
    <property type="entry name" value="NAD(P)-bd_dom_sf"/>
</dbReference>
<dbReference type="EMBL" id="CP062983">
    <property type="protein sequence ID" value="QPC81645.1"/>
    <property type="molecule type" value="Genomic_DNA"/>
</dbReference>
<dbReference type="GO" id="GO:0005737">
    <property type="term" value="C:cytoplasm"/>
    <property type="evidence" value="ECO:0007669"/>
    <property type="project" value="UniProtKB-SubCell"/>
</dbReference>
<comment type="similarity">
    <text evidence="6">Belongs to the NAGSA dehydrogenase family. Type 1 subfamily. LysY sub-subfamily.</text>
</comment>
<feature type="domain" description="Semialdehyde dehydrogenase NAD-binding" evidence="7">
    <location>
        <begin position="3"/>
        <end position="139"/>
    </location>
</feature>
<evidence type="ECO:0000313" key="9">
    <source>
        <dbReference type="Proteomes" id="UP000594468"/>
    </source>
</evidence>
<keyword evidence="9" id="KW-1185">Reference proteome</keyword>
<keyword evidence="4 6" id="KW-0560">Oxidoreductase</keyword>
<dbReference type="Gene3D" id="3.40.50.720">
    <property type="entry name" value="NAD(P)-binding Rossmann-like Domain"/>
    <property type="match status" value="1"/>
</dbReference>
<dbReference type="InterPro" id="IPR000706">
    <property type="entry name" value="AGPR_type-1"/>
</dbReference>
<dbReference type="InterPro" id="IPR037535">
    <property type="entry name" value="LysY"/>
</dbReference>
<reference evidence="8 9" key="1">
    <citation type="submission" date="2020-02" db="EMBL/GenBank/DDBJ databases">
        <authorList>
            <person name="Zheng R.K."/>
            <person name="Sun C.M."/>
        </authorList>
    </citation>
    <scope>NUCLEOTIDE SEQUENCE [LARGE SCALE GENOMIC DNA]</scope>
    <source>
        <strain evidence="9">rifampicinis</strain>
    </source>
</reference>
<dbReference type="SUPFAM" id="SSF55347">
    <property type="entry name" value="Glyceraldehyde-3-phosphate dehydrogenase-like, C-terminal domain"/>
    <property type="match status" value="1"/>
</dbReference>
<dbReference type="CDD" id="cd23939">
    <property type="entry name" value="AGPR_1_C_LysY"/>
    <property type="match status" value="1"/>
</dbReference>
<sequence>MIQAGIVGGSGYTGGELLRLLHFHPQVEVTQITSREYTGRYVHTVHPNMRGVSRLQFIHPDALEPCDVLFLALPHGTTARNIEHYASLAPRIIDLSADFRLRDTATYEHWYGQPHPAPEWIDRFVYGLPEFNREALRGANYASGVGCNATTMNLALRPLAEAHLLERVSAELKVGSSEGGNSANAGSHHPVRSGAVRTYKATGHRHMAEVQMMLGEDVPVRFSVTAIEMVRGVHLLAHCDLTEPMTEKDVWRLYRASYNDEPFVRLVRERNGLHRLPEPRIVAGTNYCDIGFELDDDGRHLVLIAALDNLGKGAAGSAVQCMNLMHGFDECDGLQFPGLYP</sequence>
<name>A0A7S8ICK4_9CHLR</name>
<dbReference type="NCBIfam" id="TIGR01850">
    <property type="entry name" value="argC"/>
    <property type="match status" value="1"/>
</dbReference>
<keyword evidence="5 6" id="KW-0457">Lysine biosynthesis</keyword>
<dbReference type="CDD" id="cd24151">
    <property type="entry name" value="AGPR_1_N_LysY"/>
    <property type="match status" value="1"/>
</dbReference>
<evidence type="ECO:0000313" key="8">
    <source>
        <dbReference type="EMBL" id="QPC81645.1"/>
    </source>
</evidence>
<dbReference type="Gene3D" id="3.30.360.10">
    <property type="entry name" value="Dihydrodipicolinate Reductase, domain 2"/>
    <property type="match status" value="1"/>
</dbReference>
<evidence type="ECO:0000256" key="5">
    <source>
        <dbReference type="ARBA" id="ARBA00023154"/>
    </source>
</evidence>
<dbReference type="GO" id="GO:0019878">
    <property type="term" value="P:lysine biosynthetic process via aminoadipic acid"/>
    <property type="evidence" value="ECO:0007669"/>
    <property type="project" value="UniProtKB-UniRule"/>
</dbReference>
<keyword evidence="3 6" id="KW-0521">NADP</keyword>
<dbReference type="PANTHER" id="PTHR32338">
    <property type="entry name" value="N-ACETYL-GAMMA-GLUTAMYL-PHOSPHATE REDUCTASE, CHLOROPLASTIC-RELATED-RELATED"/>
    <property type="match status" value="1"/>
</dbReference>
<comment type="pathway">
    <text evidence="6">Amino-acid biosynthesis; L-lysine biosynthesis via AAA pathway; L-lysine from L-alpha-aminoadipate (Thermus route): step 3/5.</text>
</comment>
<keyword evidence="1 6" id="KW-0963">Cytoplasm</keyword>
<gene>
    <name evidence="6" type="primary">lysY</name>
    <name evidence="8" type="ORF">G4Y79_18400</name>
</gene>
<feature type="binding site" evidence="6">
    <location>
        <position position="309"/>
    </location>
    <ligand>
        <name>NADP(+)</name>
        <dbReference type="ChEBI" id="CHEBI:58349"/>
    </ligand>
</feature>
<evidence type="ECO:0000259" key="7">
    <source>
        <dbReference type="SMART" id="SM00859"/>
    </source>
</evidence>
<dbReference type="InterPro" id="IPR058924">
    <property type="entry name" value="AGPR_dimerisation_dom"/>
</dbReference>
<dbReference type="InterPro" id="IPR050085">
    <property type="entry name" value="AGPR"/>
</dbReference>
<organism evidence="8 9">
    <name type="scientific">Phototrophicus methaneseepsis</name>
    <dbReference type="NCBI Taxonomy" id="2710758"/>
    <lineage>
        <taxon>Bacteria</taxon>
        <taxon>Bacillati</taxon>
        <taxon>Chloroflexota</taxon>
        <taxon>Candidatus Thermofontia</taxon>
        <taxon>Phototrophicales</taxon>
        <taxon>Phototrophicaceae</taxon>
        <taxon>Phototrophicus</taxon>
    </lineage>
</organism>
<dbReference type="Pfam" id="PF22698">
    <property type="entry name" value="Semialdhyde_dhC_1"/>
    <property type="match status" value="1"/>
</dbReference>
<dbReference type="PANTHER" id="PTHR32338:SF11">
    <property type="entry name" value="[LYSW]-L-2-AMINOADIPATE_[LYSW]-L-GLUTAMATE PHOSPHATE REDUCTASE-RELATED"/>
    <property type="match status" value="1"/>
</dbReference>
<evidence type="ECO:0000256" key="3">
    <source>
        <dbReference type="ARBA" id="ARBA00022857"/>
    </source>
</evidence>
<dbReference type="InterPro" id="IPR000534">
    <property type="entry name" value="Semialdehyde_DH_NAD-bd"/>
</dbReference>
<dbReference type="Pfam" id="PF01118">
    <property type="entry name" value="Semialdhyde_dh"/>
    <property type="match status" value="1"/>
</dbReference>
<dbReference type="SUPFAM" id="SSF51735">
    <property type="entry name" value="NAD(P)-binding Rossmann-fold domains"/>
    <property type="match status" value="1"/>
</dbReference>
<dbReference type="GO" id="GO:0003942">
    <property type="term" value="F:N-acetyl-gamma-glutamyl-phosphate reductase activity"/>
    <property type="evidence" value="ECO:0007669"/>
    <property type="project" value="InterPro"/>
</dbReference>
<evidence type="ECO:0000256" key="6">
    <source>
        <dbReference type="HAMAP-Rule" id="MF_02083"/>
    </source>
</evidence>
<feature type="active site" evidence="6">
    <location>
        <position position="147"/>
    </location>
</feature>
<evidence type="ECO:0000256" key="2">
    <source>
        <dbReference type="ARBA" id="ARBA00022605"/>
    </source>
</evidence>
<comment type="function">
    <text evidence="6">Catalyzes the NADPH-dependent reduction of [LysW]-aminoadipate 6-phosphate to yield [LysW]-aminoadipate 6-semialdehyde.</text>
</comment>
<evidence type="ECO:0000256" key="4">
    <source>
        <dbReference type="ARBA" id="ARBA00023002"/>
    </source>
</evidence>
<dbReference type="HAMAP" id="MF_02083">
    <property type="entry name" value="LysY"/>
    <property type="match status" value="1"/>
</dbReference>
<dbReference type="AlphaFoldDB" id="A0A7S8ICK4"/>
<dbReference type="GO" id="GO:0051287">
    <property type="term" value="F:NAD binding"/>
    <property type="evidence" value="ECO:0007669"/>
    <property type="project" value="InterPro"/>
</dbReference>
<dbReference type="KEGG" id="pmet:G4Y79_18400"/>
<dbReference type="EC" id="1.2.1.103" evidence="6"/>